<organism evidence="1 2">
    <name type="scientific">Leptospira montravelensis</name>
    <dbReference type="NCBI Taxonomy" id="2484961"/>
    <lineage>
        <taxon>Bacteria</taxon>
        <taxon>Pseudomonadati</taxon>
        <taxon>Spirochaetota</taxon>
        <taxon>Spirochaetia</taxon>
        <taxon>Leptospirales</taxon>
        <taxon>Leptospiraceae</taxon>
        <taxon>Leptospira</taxon>
    </lineage>
</organism>
<reference evidence="2" key="1">
    <citation type="journal article" date="2019" name="PLoS Negl. Trop. Dis.">
        <title>Revisiting the worldwide diversity of Leptospira species in the environment.</title>
        <authorList>
            <person name="Vincent A.T."/>
            <person name="Schiettekatte O."/>
            <person name="Bourhy P."/>
            <person name="Veyrier F.J."/>
            <person name="Picardeau M."/>
        </authorList>
    </citation>
    <scope>NUCLEOTIDE SEQUENCE [LARGE SCALE GENOMIC DNA]</scope>
    <source>
        <strain evidence="2">201800278</strain>
    </source>
</reference>
<dbReference type="EMBL" id="RQFO01000009">
    <property type="protein sequence ID" value="TGL03840.1"/>
    <property type="molecule type" value="Genomic_DNA"/>
</dbReference>
<comment type="caution">
    <text evidence="1">The sequence shown here is derived from an EMBL/GenBank/DDBJ whole genome shotgun (WGS) entry which is preliminary data.</text>
</comment>
<evidence type="ECO:0008006" key="3">
    <source>
        <dbReference type="Google" id="ProtNLM"/>
    </source>
</evidence>
<dbReference type="Proteomes" id="UP000297465">
    <property type="component" value="Unassembled WGS sequence"/>
</dbReference>
<proteinExistence type="predicted"/>
<dbReference type="PANTHER" id="PTHR31778">
    <property type="entry name" value="BUD SITE SELECTION PROTEIN RAX2"/>
    <property type="match status" value="1"/>
</dbReference>
<sequence length="761" mass="82370">MVSMRKIILVYSMFMGLVIDCKPPKLSNPCDIKSKDYLLGTLVRFVTEDRSPSCYPSFDFQDLWGVFRGTSGYSSVNAIASYNDQIIIGGNFQLMGPSTGNVVYLETANGKVLSNRYCPYLKIEGAAYTAISDGRGGFYIGGSIFSVQGETRMGITHISPGCQLDRNFNPSIGYDREIRAILIKGESIYVGGYFTEWNGNTNYKYLVKLNRYTGALEPEFNLQVDEVVFDLESDMDAMYLCGTFTTVGGLPRLSLAKYSFASGSVVSSFNPGVSSGSCVDLHYGTDANGSPNLYAVGDLSISPRVYALSVYPDGTPTSWTPSINLNVNSVQQYGNTIYLGGQFSTVNGSAVSNFVSVNNGTGTTINSNYAVNNLVASVQVVENTLYLSGSFTSVKSVSRNYVAALDLPSETVSTFDPNFDYEISNPGARFVSAGNGVVLVASFRSTVNVVPRSNFAVIDEFTGKPIEGTPYFDLPIKALHRIDNRLFVGGEFNYVQGQTKNGLVVLDLPNYTINSSSPTIAGTTYDVRSITSDESQIYAVGNGITTVNGLPRLNAFALNLNDLSVTNWNPDLYGDGNTVLSVRDLIFIGGGFLGINGDGTTYRYQAVDKVNGNKRLLPSSSIFPNATVNAQTLVGDRILLGGEFTSIGTGFSYLAIYNLTTQSYESPSQIYVNNFVKFLSSYPDGNVLIGGSFNSLNGISERYSAGIYNANSNQLSPWNPGMNDALLSSHFKNGKYYLGGLFQGSFKRSFGGLLRSSLNEQ</sequence>
<keyword evidence="2" id="KW-1185">Reference proteome</keyword>
<evidence type="ECO:0000313" key="1">
    <source>
        <dbReference type="EMBL" id="TGL03840.1"/>
    </source>
</evidence>
<protein>
    <recommendedName>
        <fullName evidence="3">Galactose oxidase</fullName>
    </recommendedName>
</protein>
<dbReference type="PANTHER" id="PTHR31778:SF2">
    <property type="entry name" value="BUD SITE SELECTION PROTEIN RAX2"/>
    <property type="match status" value="1"/>
</dbReference>
<gene>
    <name evidence="1" type="ORF">EHQ31_07000</name>
</gene>
<accession>A0ABY2LVE4</accession>
<evidence type="ECO:0000313" key="2">
    <source>
        <dbReference type="Proteomes" id="UP000297465"/>
    </source>
</evidence>
<name>A0ABY2LVE4_9LEPT</name>